<reference evidence="2" key="1">
    <citation type="journal article" date="2020" name="ISME J.">
        <title>Comparative genomics reveals insights into cyanobacterial evolution and habitat adaptation.</title>
        <authorList>
            <person name="Chen M.Y."/>
            <person name="Teng W.K."/>
            <person name="Zhao L."/>
            <person name="Hu C.X."/>
            <person name="Zhou Y.K."/>
            <person name="Han B.P."/>
            <person name="Song L.R."/>
            <person name="Shu W.S."/>
        </authorList>
    </citation>
    <scope>NUCLEOTIDE SEQUENCE [LARGE SCALE GENOMIC DNA]</scope>
    <source>
        <strain evidence="2">FACHB-251</strain>
    </source>
</reference>
<gene>
    <name evidence="1" type="ORF">H6G06_12455</name>
</gene>
<protein>
    <submittedName>
        <fullName evidence="1">Nitrogenase molybdenum-iron protein subunit alpha</fullName>
    </submittedName>
</protein>
<dbReference type="EMBL" id="JACJQU010000006">
    <property type="protein sequence ID" value="MBD2294280.1"/>
    <property type="molecule type" value="Genomic_DNA"/>
</dbReference>
<accession>A0A926WHN8</accession>
<proteinExistence type="predicted"/>
<organism evidence="1 2">
    <name type="scientific">Anabaena sphaerica FACHB-251</name>
    <dbReference type="NCBI Taxonomy" id="2692883"/>
    <lineage>
        <taxon>Bacteria</taxon>
        <taxon>Bacillati</taxon>
        <taxon>Cyanobacteriota</taxon>
        <taxon>Cyanophyceae</taxon>
        <taxon>Nostocales</taxon>
        <taxon>Nostocaceae</taxon>
        <taxon>Anabaena</taxon>
    </lineage>
</organism>
<dbReference type="AlphaFoldDB" id="A0A926WHN8"/>
<evidence type="ECO:0000313" key="2">
    <source>
        <dbReference type="Proteomes" id="UP000662185"/>
    </source>
</evidence>
<sequence>MFARDMDLALNSPTWGLIGAPWNKKAQAKAKAKASV</sequence>
<dbReference type="Proteomes" id="UP000662185">
    <property type="component" value="Unassembled WGS sequence"/>
</dbReference>
<comment type="caution">
    <text evidence="1">The sequence shown here is derived from an EMBL/GenBank/DDBJ whole genome shotgun (WGS) entry which is preliminary data.</text>
</comment>
<keyword evidence="2" id="KW-1185">Reference proteome</keyword>
<evidence type="ECO:0000313" key="1">
    <source>
        <dbReference type="EMBL" id="MBD2294280.1"/>
    </source>
</evidence>
<name>A0A926WHN8_9NOST</name>